<keyword evidence="13 16" id="KW-0413">Isomerase</keyword>
<reference evidence="23" key="3">
    <citation type="submission" date="2020-03" db="EMBL/GenBank/DDBJ databases">
        <title>Sequencing and Assembly of Multiple Reported Metal-Biooxidizing Members of the Extremely Thermoacidophilic Archaeal Family Sulfolobaceae.</title>
        <authorList>
            <person name="Counts J.A."/>
            <person name="Kelly R.M."/>
        </authorList>
    </citation>
    <scope>NUCLEOTIDE SEQUENCE [LARGE SCALE GENOMIC DNA]</scope>
    <source>
        <strain evidence="23">HO1-1</strain>
    </source>
</reference>
<dbReference type="InterPro" id="IPR040569">
    <property type="entry name" value="Znf_Rg"/>
</dbReference>
<dbReference type="GeneID" id="36835147"/>
<keyword evidence="12 16" id="KW-0238">DNA-binding</keyword>
<dbReference type="SMART" id="SM00493">
    <property type="entry name" value="TOPRIM"/>
    <property type="match status" value="1"/>
</dbReference>
<feature type="binding site" evidence="16">
    <location>
        <position position="93"/>
    </location>
    <ligand>
        <name>ATP</name>
        <dbReference type="ChEBI" id="CHEBI:30616"/>
    </ligand>
</feature>
<evidence type="ECO:0000256" key="2">
    <source>
        <dbReference type="ARBA" id="ARBA00004496"/>
    </source>
</evidence>
<protein>
    <recommendedName>
        <fullName evidence="16 17">Reverse gyrase</fullName>
        <ecNumber evidence="16">5.6.2.-</ecNumber>
    </recommendedName>
</protein>
<dbReference type="GO" id="GO:0005737">
    <property type="term" value="C:cytoplasm"/>
    <property type="evidence" value="ECO:0007669"/>
    <property type="project" value="UniProtKB-SubCell"/>
</dbReference>
<dbReference type="GO" id="GO:0006260">
    <property type="term" value="P:DNA replication"/>
    <property type="evidence" value="ECO:0007669"/>
    <property type="project" value="UniProtKB-UniRule"/>
</dbReference>
<dbReference type="PROSITE" id="PS52039">
    <property type="entry name" value="TOPO_IA_2"/>
    <property type="match status" value="1"/>
</dbReference>
<dbReference type="SUPFAM" id="SSF56712">
    <property type="entry name" value="Prokaryotic type I DNA topoisomerase"/>
    <property type="match status" value="1"/>
</dbReference>
<dbReference type="Proteomes" id="UP000247586">
    <property type="component" value="Chromosome"/>
</dbReference>
<dbReference type="InterPro" id="IPR013826">
    <property type="entry name" value="Topo_IA_cen_sub3"/>
</dbReference>
<dbReference type="RefSeq" id="WP_110369237.1">
    <property type="nucleotide sequence ID" value="NZ_CP029287.2"/>
</dbReference>
<comment type="similarity">
    <text evidence="16">In the C-terminal section; belongs to the type IA topoisomerase family.</text>
</comment>
<dbReference type="EC" id="5.6.2.-" evidence="16"/>
<sequence>MIADELLPDVVYMDSCPNCGSDITSIRLGNGMVCEKCIIKDDVLVKDLHDLIDLLDRQGTLRMLRQVKEILYEEKKVNEIFQRIVGSNPLGPQRSWIIRALRGESFAIVAPPGLGKTTFGIIMSLYYASMQEKSLLIFPTKTLVSQVVQKIQEMGKVLNPPPRLMYYMSGMSQSKKDELVKSLKEGDFDILVSTSRYVIDHLDEINRINYKYLFVDDVDAVLKSGRSSLTILKLMGFTEDNVREVKELLKTARDDVSSFEKIRKIRENFQRNRIAVFSSATITKSNPVFSSLMGFKPGGSTIYLRNVIDSFVETDNILEKTVEIVQRLGAGGLVFVPIDRGLAFAKEISDRLASVKASVVSSNTTRKLEDFENGSLDVLVGVATHYGLLVRGIDLPWRVRYAVFAGIPKFRFKLGETMHPLAMLRILTLLSVVLRDPEVTRLLRFVRLRLRRTSSAALAMLAKSVKDGTLEDRTIAKAYDIVNRYLKEKNIVEAISKFGDISFSGEYISMPDYLTYIQASGRTSRLYGGHLTTGLSVLLVDDSFLFTLLKKKLSFILDEMNWSLFDLEREKVGDRELSEVIKQIDAERSEIIKRKSLGAVSAPMEKIKTVLLIVESPNKAKTISNFFSRPSIREFDGLRVYETVVGDKILMVTASGGHVYDLTTKDLGIHGVMVKSNDEVEIVPFYNTIKRCANGHQFTEYTENQLCPICSSSEVRDKRSAINSLRKLVLEADEVIIGSDPDVEGEKIAWDLYLNLRPFNSKIYRAEFHEVTRRAIMEAISSPRNFSVNMLRSQLVRRIEDRWIGFKLSSLLKEKFWKEYCVNVLRENNCDAGNRNLSAGRVQTPVLGWVIARYHDYQNTRRKVYVAKPETGNYNVLLSKQPGIRKNSTIKLIINKVETRQETIGPFPAYTTDTYLADASTFFSISAQEAMRIAQELFENGLITYHRTDSTRISNVGIGIAESYLKDILGDDYKEVFVPRSWGEGGAHEAIRPTKPLNGEQIRAMIEEGEIEPSKRLTYNHYRLYDMIFRRFLSSQLVPLIVEKEIVSLSAKKGKIELKLETNVIEQVTKVKLSKDANIPLESLYIPFRSIGEPVTKQIKGELPAEINATIVGSFQKSDYTLYTQGELVSLMKQRKIGRPSTYATIISTLIRRGYVFETMKVKRLIPSPLGECVHKFLDYKNSKGSCAYEFPDYSYSKFVSEDRTRYLLERMDLIEEGKEDYRQVLKQLYYEIQEIR</sequence>
<dbReference type="PANTHER" id="PTHR43505">
    <property type="entry name" value="REVERSE GYRASE"/>
    <property type="match status" value="1"/>
</dbReference>
<evidence type="ECO:0000256" key="1">
    <source>
        <dbReference type="ARBA" id="ARBA00001946"/>
    </source>
</evidence>
<dbReference type="InterPro" id="IPR013824">
    <property type="entry name" value="Topo_IA_cen_sub1"/>
</dbReference>
<evidence type="ECO:0000256" key="6">
    <source>
        <dbReference type="ARBA" id="ARBA00022741"/>
    </source>
</evidence>
<dbReference type="GO" id="GO:0003677">
    <property type="term" value="F:DNA binding"/>
    <property type="evidence" value="ECO:0007669"/>
    <property type="project" value="UniProtKB-UniRule"/>
</dbReference>
<comment type="miscellaneous">
    <text evidence="16">This enzyme is the only unique feature of hyperthermophilic bacteria/archaea known and seems to be essential for adaptation to life at high temperatures. It may play a role in stabilization of DNA at high temperatures.</text>
</comment>
<dbReference type="Pfam" id="PF01131">
    <property type="entry name" value="Topoisom_bac"/>
    <property type="match status" value="1"/>
</dbReference>
<dbReference type="InterPro" id="IPR005736">
    <property type="entry name" value="Reverse_gyrase"/>
</dbReference>
<dbReference type="OrthoDB" id="30963at2157"/>
<dbReference type="GO" id="GO:0005524">
    <property type="term" value="F:ATP binding"/>
    <property type="evidence" value="ECO:0007669"/>
    <property type="project" value="UniProtKB-UniRule"/>
</dbReference>
<dbReference type="GO" id="GO:0008270">
    <property type="term" value="F:zinc ion binding"/>
    <property type="evidence" value="ECO:0007669"/>
    <property type="project" value="UniProtKB-UniRule"/>
</dbReference>
<keyword evidence="11 16" id="KW-0799">Topoisomerase</keyword>
<evidence type="ECO:0000256" key="12">
    <source>
        <dbReference type="ARBA" id="ARBA00023125"/>
    </source>
</evidence>
<organism evidence="22 23">
    <name type="scientific">Metallosphaera hakonensis JCM 8857 = DSM 7519</name>
    <dbReference type="NCBI Taxonomy" id="1293036"/>
    <lineage>
        <taxon>Archaea</taxon>
        <taxon>Thermoproteota</taxon>
        <taxon>Thermoprotei</taxon>
        <taxon>Sulfolobales</taxon>
        <taxon>Sulfolobaceae</taxon>
        <taxon>Metallosphaera</taxon>
    </lineage>
</organism>
<dbReference type="PROSITE" id="PS50880">
    <property type="entry name" value="TOPRIM"/>
    <property type="match status" value="1"/>
</dbReference>
<evidence type="ECO:0000256" key="5">
    <source>
        <dbReference type="ARBA" id="ARBA00022723"/>
    </source>
</evidence>
<dbReference type="GO" id="GO:0008094">
    <property type="term" value="F:ATP-dependent activity, acting on DNA"/>
    <property type="evidence" value="ECO:0007669"/>
    <property type="project" value="UniProtKB-UniRule"/>
</dbReference>
<dbReference type="SMART" id="SM00487">
    <property type="entry name" value="DEXDc"/>
    <property type="match status" value="1"/>
</dbReference>
<evidence type="ECO:0000256" key="15">
    <source>
        <dbReference type="ARBA" id="ARBA00049360"/>
    </source>
</evidence>
<keyword evidence="23" id="KW-1185">Reference proteome</keyword>
<dbReference type="CDD" id="cd17924">
    <property type="entry name" value="DDXDc_reverse_gyrase"/>
    <property type="match status" value="1"/>
</dbReference>
<dbReference type="HAMAP" id="MF_01125">
    <property type="entry name" value="Reverse_gyrase"/>
    <property type="match status" value="1"/>
</dbReference>
<comment type="similarity">
    <text evidence="14 16">In the N-terminal section; belongs to the DEAD box helicase family. DDVD subfamily.</text>
</comment>
<dbReference type="SUPFAM" id="SSF52540">
    <property type="entry name" value="P-loop containing nucleoside triphosphate hydrolases"/>
    <property type="match status" value="2"/>
</dbReference>
<evidence type="ECO:0000259" key="20">
    <source>
        <dbReference type="PROSITE" id="PS52036"/>
    </source>
</evidence>
<dbReference type="CDD" id="cd18798">
    <property type="entry name" value="SF2_C_reverse_gyrase"/>
    <property type="match status" value="1"/>
</dbReference>
<dbReference type="InterPro" id="IPR013497">
    <property type="entry name" value="Topo_IA_cen"/>
</dbReference>
<feature type="region of interest" description="Topoisomerase I" evidence="16">
    <location>
        <begin position="605"/>
        <end position="1237"/>
    </location>
</feature>
<comment type="function">
    <text evidence="16">Modifies the topological state of DNA by introducing positive supercoils in an ATP-dependent process, increasing the linking number in steps of +1. Binds to single-stranded DNA, transiently cleaves and then rejoins the ends, introducing a positive supercoil in the process. The scissile phosphodiester is attacked by the catalytic tyrosine of the enzyme, resulting in the formation of a DNA-(5'-phosphotyrosyl)-enzyme intermediate. Probably involved in rewinding DNA strands in regions of the chromosome that have opened up to allow replication, transcription, DNA repair and/or for DNA protection.</text>
</comment>
<feature type="domain" description="Toprim" evidence="18">
    <location>
        <begin position="609"/>
        <end position="771"/>
    </location>
</feature>
<comment type="function">
    <text evidence="17">Modifies the topological state of DNA by introducing positive supercoils in an ATP-dependent process, increasing the linking number in steps of +1. Binds to single-stranded DNA, transiently cleaves and then rejoins the ends, introducing a positive supercoil in the process. The scissile phosphodiester is attacked by the catalytic tyrosine of the enzyme, resulting in the formation of a DNA-(5'-phosphotyrosyl)-enzyme intermediate. Involved in rewinding DNA strands in regions of the chromosome that have opened up to allow replication, transcription, DNA repair and/or for DNA protection.</text>
</comment>
<keyword evidence="6 16" id="KW-0547">Nucleotide-binding</keyword>
<evidence type="ECO:0000259" key="21">
    <source>
        <dbReference type="PROSITE" id="PS52039"/>
    </source>
</evidence>
<keyword evidence="8 16" id="KW-0862">Zinc</keyword>
<evidence type="ECO:0000313" key="23">
    <source>
        <dbReference type="Proteomes" id="UP000247586"/>
    </source>
</evidence>
<dbReference type="CDD" id="cd00186">
    <property type="entry name" value="TOP1Ac"/>
    <property type="match status" value="1"/>
</dbReference>
<feature type="domain" description="RG N-terminal-type" evidence="20">
    <location>
        <begin position="6"/>
        <end position="45"/>
    </location>
</feature>
<evidence type="ECO:0000256" key="11">
    <source>
        <dbReference type="ARBA" id="ARBA00023029"/>
    </source>
</evidence>
<dbReference type="PRINTS" id="PR00417">
    <property type="entry name" value="PRTPISMRASEI"/>
</dbReference>
<dbReference type="EMBL" id="CP029287">
    <property type="protein sequence ID" value="AWR99532.1"/>
    <property type="molecule type" value="Genomic_DNA"/>
</dbReference>
<comment type="cofactor">
    <cofactor evidence="1">
        <name>Mg(2+)</name>
        <dbReference type="ChEBI" id="CHEBI:18420"/>
    </cofactor>
</comment>
<dbReference type="Pfam" id="PF17915">
    <property type="entry name" value="zf_Rg"/>
    <property type="match status" value="1"/>
</dbReference>
<dbReference type="PANTHER" id="PTHR43505:SF1">
    <property type="entry name" value="REVERSE GYRASE"/>
    <property type="match status" value="1"/>
</dbReference>
<dbReference type="Pfam" id="PF00270">
    <property type="entry name" value="DEAD"/>
    <property type="match status" value="1"/>
</dbReference>
<dbReference type="InterPro" id="IPR003601">
    <property type="entry name" value="Topo_IA_2"/>
</dbReference>
<dbReference type="InterPro" id="IPR014001">
    <property type="entry name" value="Helicase_ATP-bd"/>
</dbReference>
<evidence type="ECO:0000256" key="14">
    <source>
        <dbReference type="ARBA" id="ARBA00043976"/>
    </source>
</evidence>
<dbReference type="GO" id="GO:0016887">
    <property type="term" value="F:ATP hydrolysis activity"/>
    <property type="evidence" value="ECO:0007669"/>
    <property type="project" value="RHEA"/>
</dbReference>
<evidence type="ECO:0000256" key="3">
    <source>
        <dbReference type="ARBA" id="ARBA00011245"/>
    </source>
</evidence>
<keyword evidence="4 16" id="KW-0963">Cytoplasm</keyword>
<comment type="catalytic activity">
    <reaction evidence="15 16 17">
        <text>ATP + H2O = ADP + phosphate + H(+)</text>
        <dbReference type="Rhea" id="RHEA:13065"/>
        <dbReference type="ChEBI" id="CHEBI:15377"/>
        <dbReference type="ChEBI" id="CHEBI:15378"/>
        <dbReference type="ChEBI" id="CHEBI:30616"/>
        <dbReference type="ChEBI" id="CHEBI:43474"/>
        <dbReference type="ChEBI" id="CHEBI:456216"/>
    </reaction>
</comment>
<dbReference type="SMART" id="SM00437">
    <property type="entry name" value="TOP1Ac"/>
    <property type="match status" value="1"/>
</dbReference>
<dbReference type="PROSITE" id="PS51192">
    <property type="entry name" value="HELICASE_ATP_BIND_1"/>
    <property type="match status" value="1"/>
</dbReference>
<dbReference type="Gene3D" id="1.10.460.10">
    <property type="entry name" value="Topoisomerase I, domain 2"/>
    <property type="match status" value="1"/>
</dbReference>
<dbReference type="InterPro" id="IPR023405">
    <property type="entry name" value="Topo_IA_core_domain"/>
</dbReference>
<dbReference type="Gene3D" id="2.60.510.20">
    <property type="match status" value="1"/>
</dbReference>
<evidence type="ECO:0000256" key="13">
    <source>
        <dbReference type="ARBA" id="ARBA00023235"/>
    </source>
</evidence>
<reference evidence="23" key="2">
    <citation type="submission" date="2020-03" db="EMBL/GenBank/DDBJ databases">
        <title>Complete Genome Sequences of Extremely Thermoacidophilic, Metal-Mobilizing Type-Strain Members of the Archaeal Family Sulfolobaceae: Acidianus brierleyi DSM-1651T, Acidianus sulfidivorans DSM-18786T, Metallosphaera hakonensis DSM-7519T, and Metallosphaera prunae DSM-10039T.</title>
        <authorList>
            <person name="Counts J.A."/>
            <person name="Kelly R.M."/>
        </authorList>
    </citation>
    <scope>NUCLEOTIDE SEQUENCE [LARGE SCALE GENOMIC DNA]</scope>
    <source>
        <strain evidence="23">HO1-1</strain>
    </source>
</reference>
<keyword evidence="5 16" id="KW-0479">Metal-binding</keyword>
<comment type="cofactor">
    <cofactor evidence="16">
        <name>Zn(2+)</name>
        <dbReference type="ChEBI" id="CHEBI:29105"/>
    </cofactor>
    <text evidence="16">Binds 1 or 2 zinc ions per subunit.</text>
</comment>
<evidence type="ECO:0000256" key="17">
    <source>
        <dbReference type="RuleBase" id="RU004026"/>
    </source>
</evidence>
<keyword evidence="16" id="KW-0378">Hydrolase</keyword>
<keyword evidence="10" id="KW-0460">Magnesium</keyword>
<dbReference type="InterPro" id="IPR011545">
    <property type="entry name" value="DEAD/DEAH_box_helicase_dom"/>
</dbReference>
<proteinExistence type="inferred from homology"/>
<evidence type="ECO:0000256" key="16">
    <source>
        <dbReference type="HAMAP-Rule" id="MF_01125"/>
    </source>
</evidence>
<dbReference type="Gene3D" id="1.10.290.10">
    <property type="entry name" value="Topoisomerase I, domain 4"/>
    <property type="match status" value="1"/>
</dbReference>
<dbReference type="Pfam" id="PF01751">
    <property type="entry name" value="Toprim"/>
    <property type="match status" value="1"/>
</dbReference>
<keyword evidence="7 16" id="KW-0863">Zinc-finger</keyword>
<dbReference type="GO" id="GO:0160097">
    <property type="term" value="F:reverse gyrase activity"/>
    <property type="evidence" value="ECO:0007669"/>
    <property type="project" value="UniProtKB-UniRule"/>
</dbReference>
<name>A0A2U9IU75_9CREN</name>
<comment type="domain">
    <text evidence="16">Introduction of positive supercoils requires the cooperation of both domains. The helicase-like domain probably does not directly unwind DNA, but more likely acts by driving ATP-dependent conformational changes within the whole enzyme. A beta hairpin in the 'latch' region of the N-terminal domain plays a regulatory role in the enzyme, repressing topoisomerase activity in the absence of ATP and preventing the enzyme from acting as an ATP-independent relaxing enzyme; it also helps to coordinate nucleotide hydrolysis by the ATPase domain with the supercoiling activity of the topoisomerase domain.</text>
</comment>
<dbReference type="InterPro" id="IPR006171">
    <property type="entry name" value="TOPRIM_dom"/>
</dbReference>
<dbReference type="SMART" id="SM00436">
    <property type="entry name" value="TOP1Bc"/>
    <property type="match status" value="1"/>
</dbReference>
<evidence type="ECO:0000259" key="18">
    <source>
        <dbReference type="PROSITE" id="PS50880"/>
    </source>
</evidence>
<evidence type="ECO:0000256" key="4">
    <source>
        <dbReference type="ARBA" id="ARBA00022490"/>
    </source>
</evidence>
<dbReference type="NCBIfam" id="TIGR01054">
    <property type="entry name" value="rgy"/>
    <property type="match status" value="1"/>
</dbReference>
<evidence type="ECO:0000256" key="8">
    <source>
        <dbReference type="ARBA" id="ARBA00022833"/>
    </source>
</evidence>
<comment type="subcellular location">
    <subcellularLocation>
        <location evidence="2 16">Cytoplasm</location>
    </subcellularLocation>
</comment>
<dbReference type="InterPro" id="IPR034142">
    <property type="entry name" value="TOPRIM_RevGyr"/>
</dbReference>
<dbReference type="Gene3D" id="3.40.50.140">
    <property type="match status" value="1"/>
</dbReference>
<dbReference type="InterPro" id="IPR003602">
    <property type="entry name" value="Topo_IA_DNA-bd_dom"/>
</dbReference>
<dbReference type="GO" id="GO:0006265">
    <property type="term" value="P:DNA topological change"/>
    <property type="evidence" value="ECO:0007669"/>
    <property type="project" value="UniProtKB-UniRule"/>
</dbReference>
<feature type="active site" description="O-(5'-phospho-DNA)-tyrosine intermediate" evidence="16">
    <location>
        <position position="945"/>
    </location>
</feature>
<evidence type="ECO:0000259" key="19">
    <source>
        <dbReference type="PROSITE" id="PS51192"/>
    </source>
</evidence>
<feature type="domain" description="Topo IA-type catalytic" evidence="21">
    <location>
        <begin position="787"/>
        <end position="1237"/>
    </location>
</feature>
<evidence type="ECO:0000313" key="22">
    <source>
        <dbReference type="EMBL" id="AWR99532.1"/>
    </source>
</evidence>
<gene>
    <name evidence="16 22" type="primary">rgy</name>
    <name evidence="22" type="ORF">DFR87_07355</name>
</gene>
<evidence type="ECO:0000256" key="9">
    <source>
        <dbReference type="ARBA" id="ARBA00022840"/>
    </source>
</evidence>
<evidence type="ECO:0000256" key="10">
    <source>
        <dbReference type="ARBA" id="ARBA00022842"/>
    </source>
</evidence>
<accession>A0A2U9IU75</accession>
<dbReference type="PROSITE" id="PS52037">
    <property type="entry name" value="ZF_RG_C"/>
    <property type="match status" value="1"/>
</dbReference>
<dbReference type="STRING" id="1293036.GCA_001315825_00269"/>
<dbReference type="Gene3D" id="3.40.50.300">
    <property type="entry name" value="P-loop containing nucleotide triphosphate hydrolases"/>
    <property type="match status" value="3"/>
</dbReference>
<keyword evidence="9 16" id="KW-0067">ATP-binding</keyword>
<dbReference type="PROSITE" id="PS52036">
    <property type="entry name" value="ZF_RG_N"/>
    <property type="match status" value="1"/>
</dbReference>
<dbReference type="CDD" id="cd03361">
    <property type="entry name" value="TOPRIM_TopoIA_RevGyr"/>
    <property type="match status" value="1"/>
</dbReference>
<feature type="domain" description="Helicase ATP-binding" evidence="19">
    <location>
        <begin position="97"/>
        <end position="300"/>
    </location>
</feature>
<dbReference type="KEGG" id="mhk:DFR87_07355"/>
<dbReference type="AlphaFoldDB" id="A0A2U9IU75"/>
<comment type="subunit">
    <text evidence="3 16">Monomer.</text>
</comment>
<reference evidence="22 23" key="1">
    <citation type="submission" date="2018-05" db="EMBL/GenBank/DDBJ databases">
        <title>Complete Genome Sequences of Extremely Thermoacidophilic, Metal-Mobilizing Type-Strain Members of the Archaeal Family Sulfolobaceae: Acidianus brierleyi DSM-1651T, Acidianus sulfidivorans DSM-18786T, Metallosphaera hakonensis DSM-7519T, and Metallosphaera prunae DSM-10039T.</title>
        <authorList>
            <person name="Counts J.A."/>
            <person name="Kelly R.M."/>
        </authorList>
    </citation>
    <scope>NUCLEOTIDE SEQUENCE [LARGE SCALE GENOMIC DNA]</scope>
    <source>
        <strain evidence="22 23">HO1-1</strain>
    </source>
</reference>
<dbReference type="InterPro" id="IPR027417">
    <property type="entry name" value="P-loop_NTPase"/>
</dbReference>
<evidence type="ECO:0000256" key="7">
    <source>
        <dbReference type="ARBA" id="ARBA00022771"/>
    </source>
</evidence>